<evidence type="ECO:0000256" key="6">
    <source>
        <dbReference type="ARBA" id="ARBA00022598"/>
    </source>
</evidence>
<dbReference type="PROSITE" id="PS51447">
    <property type="entry name" value="FDX_ACB"/>
    <property type="match status" value="1"/>
</dbReference>
<dbReference type="OrthoDB" id="9805455at2"/>
<comment type="similarity">
    <text evidence="2 15">Belongs to the phenylalanyl-tRNA synthetase beta subunit family. Type 1 subfamily.</text>
</comment>
<name>A0A0A7S5Q2_FRIPE</name>
<feature type="binding site" evidence="15">
    <location>
        <position position="463"/>
    </location>
    <ligand>
        <name>Mg(2+)</name>
        <dbReference type="ChEBI" id="CHEBI:18420"/>
        <note>shared with alpha subunit</note>
    </ligand>
</feature>
<dbReference type="InterPro" id="IPR036690">
    <property type="entry name" value="Fdx_antiC-bd_sf"/>
</dbReference>
<evidence type="ECO:0000259" key="17">
    <source>
        <dbReference type="PROSITE" id="PS50886"/>
    </source>
</evidence>
<dbReference type="Gene3D" id="3.50.40.10">
    <property type="entry name" value="Phenylalanyl-trna Synthetase, Chain B, domain 3"/>
    <property type="match status" value="1"/>
</dbReference>
<dbReference type="GO" id="GO:0004826">
    <property type="term" value="F:phenylalanine-tRNA ligase activity"/>
    <property type="evidence" value="ECO:0007669"/>
    <property type="project" value="UniProtKB-UniRule"/>
</dbReference>
<dbReference type="Pfam" id="PF17759">
    <property type="entry name" value="tRNA_synthFbeta"/>
    <property type="match status" value="1"/>
</dbReference>
<dbReference type="STRING" id="1267021.FPB0191_00768"/>
<dbReference type="InterPro" id="IPR020825">
    <property type="entry name" value="Phe-tRNA_synthase-like_B3/B4"/>
</dbReference>
<evidence type="ECO:0000256" key="2">
    <source>
        <dbReference type="ARBA" id="ARBA00008653"/>
    </source>
</evidence>
<dbReference type="Pfam" id="PF03484">
    <property type="entry name" value="B5"/>
    <property type="match status" value="1"/>
</dbReference>
<evidence type="ECO:0000259" key="19">
    <source>
        <dbReference type="PROSITE" id="PS51483"/>
    </source>
</evidence>
<evidence type="ECO:0000256" key="4">
    <source>
        <dbReference type="ARBA" id="ARBA00022490"/>
    </source>
</evidence>
<dbReference type="InterPro" id="IPR002547">
    <property type="entry name" value="tRNA-bd_dom"/>
</dbReference>
<dbReference type="SMART" id="SM00873">
    <property type="entry name" value="B3_4"/>
    <property type="match status" value="1"/>
</dbReference>
<feature type="binding site" evidence="15">
    <location>
        <position position="460"/>
    </location>
    <ligand>
        <name>Mg(2+)</name>
        <dbReference type="ChEBI" id="CHEBI:18420"/>
        <note>shared with alpha subunit</note>
    </ligand>
</feature>
<dbReference type="EC" id="6.1.1.20" evidence="15"/>
<keyword evidence="13 15" id="KW-0030">Aminoacyl-tRNA synthetase</keyword>
<organism evidence="20 21">
    <name type="scientific">Frischella perrara</name>
    <dbReference type="NCBI Taxonomy" id="1267021"/>
    <lineage>
        <taxon>Bacteria</taxon>
        <taxon>Pseudomonadati</taxon>
        <taxon>Pseudomonadota</taxon>
        <taxon>Gammaproteobacteria</taxon>
        <taxon>Orbales</taxon>
        <taxon>Orbaceae</taxon>
        <taxon>Frischella</taxon>
    </lineage>
</organism>
<evidence type="ECO:0000256" key="11">
    <source>
        <dbReference type="ARBA" id="ARBA00022884"/>
    </source>
</evidence>
<dbReference type="CDD" id="cd02796">
    <property type="entry name" value="tRNA_bind_bactPheRS"/>
    <property type="match status" value="1"/>
</dbReference>
<dbReference type="SUPFAM" id="SSF54991">
    <property type="entry name" value="Anticodon-binding domain of PheRS"/>
    <property type="match status" value="1"/>
</dbReference>
<dbReference type="InterPro" id="IPR045060">
    <property type="entry name" value="Phe-tRNA-ligase_IIc_bsu"/>
</dbReference>
<dbReference type="FunFam" id="3.30.70.380:FF:000001">
    <property type="entry name" value="Phenylalanine--tRNA ligase beta subunit"/>
    <property type="match status" value="1"/>
</dbReference>
<dbReference type="GO" id="GO:0006432">
    <property type="term" value="P:phenylalanyl-tRNA aminoacylation"/>
    <property type="evidence" value="ECO:0007669"/>
    <property type="project" value="UniProtKB-UniRule"/>
</dbReference>
<evidence type="ECO:0000313" key="20">
    <source>
        <dbReference type="EMBL" id="AJA44596.1"/>
    </source>
</evidence>
<dbReference type="InterPro" id="IPR033714">
    <property type="entry name" value="tRNA_bind_bactPheRS"/>
</dbReference>
<dbReference type="EMBL" id="CP009056">
    <property type="protein sequence ID" value="AJA44596.1"/>
    <property type="molecule type" value="Genomic_DNA"/>
</dbReference>
<comment type="subunit">
    <text evidence="3 15">Tetramer of two alpha and two beta subunits.</text>
</comment>
<evidence type="ECO:0000256" key="5">
    <source>
        <dbReference type="ARBA" id="ARBA00022555"/>
    </source>
</evidence>
<dbReference type="PANTHER" id="PTHR10947:SF0">
    <property type="entry name" value="PHENYLALANINE--TRNA LIGASE BETA SUBUNIT"/>
    <property type="match status" value="1"/>
</dbReference>
<dbReference type="HAMAP" id="MF_00283">
    <property type="entry name" value="Phe_tRNA_synth_beta1"/>
    <property type="match status" value="1"/>
</dbReference>
<evidence type="ECO:0000256" key="8">
    <source>
        <dbReference type="ARBA" id="ARBA00022741"/>
    </source>
</evidence>
<dbReference type="FunFam" id="3.30.56.10:FF:000002">
    <property type="entry name" value="Phenylalanine--tRNA ligase beta subunit"/>
    <property type="match status" value="1"/>
</dbReference>
<dbReference type="KEGG" id="fpp:FPB0191_00768"/>
<dbReference type="Gene3D" id="3.30.56.10">
    <property type="match status" value="2"/>
</dbReference>
<dbReference type="InterPro" id="IPR005121">
    <property type="entry name" value="Fdx_antiC-bd"/>
</dbReference>
<keyword evidence="7 15" id="KW-0479">Metal-binding</keyword>
<dbReference type="FunFam" id="2.40.50.140:FF:000045">
    <property type="entry name" value="Phenylalanine--tRNA ligase beta subunit"/>
    <property type="match status" value="1"/>
</dbReference>
<dbReference type="Gene3D" id="3.30.930.10">
    <property type="entry name" value="Bira Bifunctional Protein, Domain 2"/>
    <property type="match status" value="1"/>
</dbReference>
<dbReference type="CDD" id="cd00769">
    <property type="entry name" value="PheRS_beta_core"/>
    <property type="match status" value="1"/>
</dbReference>
<evidence type="ECO:0000256" key="1">
    <source>
        <dbReference type="ARBA" id="ARBA00004496"/>
    </source>
</evidence>
<dbReference type="NCBIfam" id="TIGR00472">
    <property type="entry name" value="pheT_bact"/>
    <property type="match status" value="1"/>
</dbReference>
<dbReference type="InterPro" id="IPR012340">
    <property type="entry name" value="NA-bd_OB-fold"/>
</dbReference>
<dbReference type="SMART" id="SM00874">
    <property type="entry name" value="B5"/>
    <property type="match status" value="1"/>
</dbReference>
<keyword evidence="11 16" id="KW-0694">RNA-binding</keyword>
<dbReference type="Pfam" id="PF01588">
    <property type="entry name" value="tRNA_bind"/>
    <property type="match status" value="1"/>
</dbReference>
<dbReference type="GO" id="GO:0000287">
    <property type="term" value="F:magnesium ion binding"/>
    <property type="evidence" value="ECO:0007669"/>
    <property type="project" value="UniProtKB-UniRule"/>
</dbReference>
<dbReference type="InterPro" id="IPR005147">
    <property type="entry name" value="tRNA_synthase_B5-dom"/>
</dbReference>
<dbReference type="SUPFAM" id="SSF50249">
    <property type="entry name" value="Nucleic acid-binding proteins"/>
    <property type="match status" value="1"/>
</dbReference>
<dbReference type="Proteomes" id="UP000030901">
    <property type="component" value="Chromosome"/>
</dbReference>
<dbReference type="InterPro" id="IPR045864">
    <property type="entry name" value="aa-tRNA-synth_II/BPL/LPL"/>
</dbReference>
<accession>A0A0A7S5Q2</accession>
<dbReference type="PROSITE" id="PS50886">
    <property type="entry name" value="TRBD"/>
    <property type="match status" value="1"/>
</dbReference>
<keyword evidence="6 15" id="KW-0436">Ligase</keyword>
<evidence type="ECO:0000256" key="12">
    <source>
        <dbReference type="ARBA" id="ARBA00022917"/>
    </source>
</evidence>
<keyword evidence="10 15" id="KW-0460">Magnesium</keyword>
<evidence type="ECO:0000256" key="7">
    <source>
        <dbReference type="ARBA" id="ARBA00022723"/>
    </source>
</evidence>
<evidence type="ECO:0000256" key="16">
    <source>
        <dbReference type="PROSITE-ProRule" id="PRU00209"/>
    </source>
</evidence>
<dbReference type="Gene3D" id="2.40.50.140">
    <property type="entry name" value="Nucleic acid-binding proteins"/>
    <property type="match status" value="1"/>
</dbReference>
<comment type="catalytic activity">
    <reaction evidence="14 15">
        <text>tRNA(Phe) + L-phenylalanine + ATP = L-phenylalanyl-tRNA(Phe) + AMP + diphosphate + H(+)</text>
        <dbReference type="Rhea" id="RHEA:19413"/>
        <dbReference type="Rhea" id="RHEA-COMP:9668"/>
        <dbReference type="Rhea" id="RHEA-COMP:9699"/>
        <dbReference type="ChEBI" id="CHEBI:15378"/>
        <dbReference type="ChEBI" id="CHEBI:30616"/>
        <dbReference type="ChEBI" id="CHEBI:33019"/>
        <dbReference type="ChEBI" id="CHEBI:58095"/>
        <dbReference type="ChEBI" id="CHEBI:78442"/>
        <dbReference type="ChEBI" id="CHEBI:78531"/>
        <dbReference type="ChEBI" id="CHEBI:456215"/>
        <dbReference type="EC" id="6.1.1.20"/>
    </reaction>
</comment>
<dbReference type="SMART" id="SM00896">
    <property type="entry name" value="FDX-ACB"/>
    <property type="match status" value="1"/>
</dbReference>
<dbReference type="AlphaFoldDB" id="A0A0A7S5Q2"/>
<evidence type="ECO:0000256" key="9">
    <source>
        <dbReference type="ARBA" id="ARBA00022840"/>
    </source>
</evidence>
<dbReference type="Pfam" id="PF03147">
    <property type="entry name" value="FDX-ACB"/>
    <property type="match status" value="1"/>
</dbReference>
<dbReference type="GO" id="GO:0000049">
    <property type="term" value="F:tRNA binding"/>
    <property type="evidence" value="ECO:0007669"/>
    <property type="project" value="UniProtKB-UniRule"/>
</dbReference>
<evidence type="ECO:0000313" key="21">
    <source>
        <dbReference type="Proteomes" id="UP000030901"/>
    </source>
</evidence>
<comment type="subcellular location">
    <subcellularLocation>
        <location evidence="1 15">Cytoplasm</location>
    </subcellularLocation>
</comment>
<feature type="domain" description="TRNA-binding" evidence="17">
    <location>
        <begin position="39"/>
        <end position="148"/>
    </location>
</feature>
<dbReference type="Pfam" id="PF03483">
    <property type="entry name" value="B3_4"/>
    <property type="match status" value="1"/>
</dbReference>
<dbReference type="FunFam" id="3.30.930.10:FF:000022">
    <property type="entry name" value="Phenylalanine--tRNA ligase beta subunit"/>
    <property type="match status" value="1"/>
</dbReference>
<comment type="cofactor">
    <cofactor evidence="15">
        <name>Mg(2+)</name>
        <dbReference type="ChEBI" id="CHEBI:18420"/>
    </cofactor>
    <text evidence="15">Binds 2 magnesium ions per tetramer.</text>
</comment>
<dbReference type="InterPro" id="IPR004532">
    <property type="entry name" value="Phe-tRNA-ligase_IIc_bsu_bact"/>
</dbReference>
<keyword evidence="8 15" id="KW-0547">Nucleotide-binding</keyword>
<dbReference type="GO" id="GO:0009328">
    <property type="term" value="C:phenylalanine-tRNA ligase complex"/>
    <property type="evidence" value="ECO:0007669"/>
    <property type="project" value="TreeGrafter"/>
</dbReference>
<evidence type="ECO:0000256" key="13">
    <source>
        <dbReference type="ARBA" id="ARBA00023146"/>
    </source>
</evidence>
<reference evidence="20 21" key="1">
    <citation type="journal article" date="2014" name="Appl. Environ. Microbiol.">
        <title>Gut symbionts from distinct hosts exhibit genotoxic activity via divergent colibactin biosynthetic pathways.</title>
        <authorList>
            <person name="Engel P."/>
            <person name="Vizcaino M.I."/>
            <person name="Crawford J.M."/>
        </authorList>
    </citation>
    <scope>NUCLEOTIDE SEQUENCE [LARGE SCALE GENOMIC DNA]</scope>
    <source>
        <strain evidence="20 21">PEB0191</strain>
    </source>
</reference>
<evidence type="ECO:0000256" key="15">
    <source>
        <dbReference type="HAMAP-Rule" id="MF_00283"/>
    </source>
</evidence>
<gene>
    <name evidence="15" type="primary">pheT</name>
    <name evidence="20" type="ORF">FPB0191_00768</name>
</gene>
<feature type="binding site" evidence="15">
    <location>
        <position position="454"/>
    </location>
    <ligand>
        <name>Mg(2+)</name>
        <dbReference type="ChEBI" id="CHEBI:18420"/>
        <note>shared with alpha subunit</note>
    </ligand>
</feature>
<evidence type="ECO:0000256" key="3">
    <source>
        <dbReference type="ARBA" id="ARBA00011209"/>
    </source>
</evidence>
<dbReference type="Gene3D" id="3.30.70.380">
    <property type="entry name" value="Ferrodoxin-fold anticodon-binding domain"/>
    <property type="match status" value="1"/>
</dbReference>
<dbReference type="PROSITE" id="PS51483">
    <property type="entry name" value="B5"/>
    <property type="match status" value="1"/>
</dbReference>
<evidence type="ECO:0000259" key="18">
    <source>
        <dbReference type="PROSITE" id="PS51447"/>
    </source>
</evidence>
<feature type="domain" description="B5" evidence="19">
    <location>
        <begin position="401"/>
        <end position="476"/>
    </location>
</feature>
<proteinExistence type="inferred from homology"/>
<feature type="domain" description="FDX-ACB" evidence="18">
    <location>
        <begin position="701"/>
        <end position="794"/>
    </location>
</feature>
<dbReference type="SUPFAM" id="SSF55681">
    <property type="entry name" value="Class II aaRS and biotin synthetases"/>
    <property type="match status" value="1"/>
</dbReference>
<keyword evidence="5 16" id="KW-0820">tRNA-binding</keyword>
<dbReference type="NCBIfam" id="NF045760">
    <property type="entry name" value="YtpR"/>
    <property type="match status" value="1"/>
</dbReference>
<dbReference type="FunFam" id="3.50.40.10:FF:000001">
    <property type="entry name" value="Phenylalanine--tRNA ligase beta subunit"/>
    <property type="match status" value="1"/>
</dbReference>
<dbReference type="SUPFAM" id="SSF46955">
    <property type="entry name" value="Putative DNA-binding domain"/>
    <property type="match status" value="1"/>
</dbReference>
<dbReference type="SUPFAM" id="SSF56037">
    <property type="entry name" value="PheT/TilS domain"/>
    <property type="match status" value="1"/>
</dbReference>
<keyword evidence="21" id="KW-1185">Reference proteome</keyword>
<evidence type="ECO:0000256" key="10">
    <source>
        <dbReference type="ARBA" id="ARBA00022842"/>
    </source>
</evidence>
<keyword evidence="12 15" id="KW-0648">Protein biosynthesis</keyword>
<keyword evidence="4 15" id="KW-0963">Cytoplasm</keyword>
<dbReference type="InterPro" id="IPR005146">
    <property type="entry name" value="B3/B4_tRNA-bd"/>
</dbReference>
<dbReference type="HOGENOM" id="CLU_016891_0_0_6"/>
<protein>
    <recommendedName>
        <fullName evidence="15">Phenylalanine--tRNA ligase beta subunit</fullName>
        <ecNumber evidence="15">6.1.1.20</ecNumber>
    </recommendedName>
    <alternativeName>
        <fullName evidence="15">Phenylalanyl-tRNA synthetase beta subunit</fullName>
        <shortName evidence="15">PheRS</shortName>
    </alternativeName>
</protein>
<dbReference type="InterPro" id="IPR009061">
    <property type="entry name" value="DNA-bd_dom_put_sf"/>
</dbReference>
<evidence type="ECO:0000256" key="14">
    <source>
        <dbReference type="ARBA" id="ARBA00049255"/>
    </source>
</evidence>
<sequence>MKFSESWLREWVNPAISSEQLCDQLTMAGLEVDDIENVAGDFSGVVVGRVVECHQHPNADKLRVTKVDIGQDQLLNIVCGAPNCREGLTVACATVGAVLPGDFKIKAAKLRGEPSEGMLCSYSELAISDDHNGIIELPEDAPLGEDIRNYLQLNDKMIEISVTPNRADCFGIMGIARDISSINNISLTVPQFETPKVTIEDKISVSVLEPKAAPRYLARIIKGIDVTTPTPLWLKEKLRRSGIRSIDIVVDITNYVLIELGHPMHAFDLDKIEGAITVRYGHPHEKLVLLDGNEIEIKANTLVIADDKKALALAGIFGGKDSGISNESKNILLESAFFSPLAIAGKARQYGLHTDASHRYERGVDPSLQYKAMERATELLLAICGGSAGPIIDATNTDELPEPAIIHLSRAKIDRLIGYHIDDQRIVDILTRLGCEVISNENSWQIKAPTWRFDIQIEEDLVEEIARIYGYNNIPNEHLNIELVMQHNSEKNVSVNKFKNLLVNHGYQEAVTYSFVDPKIQSLLHPNQEAIVLPNPISSEMSVMRLSLWSGLLGAVVYNQNRQQQRIRLFETGLRFVPDNNSEFGVNQQTLLAGVITGNQYEDHWDIKKRAVDFFDLKGDVESLLAISGLADQVQFKPSQHPALHPGQNAAIYINNEEVGYLGVIHPEIEKKLGLNGKTLVFELILDKINQKSVPVAQDISKYPANRRDIAIIVDSDVCAADVLSVCKSIGGEQLIAVNLFDMYQGENIKAGQKSLAISLILQDKTRTLEDEDITHIVSNCIIALQNRFKALLRE</sequence>
<dbReference type="PANTHER" id="PTHR10947">
    <property type="entry name" value="PHENYLALANYL-TRNA SYNTHETASE BETA CHAIN AND LEUCINE-RICH REPEAT-CONTAINING PROTEIN 47"/>
    <property type="match status" value="1"/>
</dbReference>
<dbReference type="GO" id="GO:0005524">
    <property type="term" value="F:ATP binding"/>
    <property type="evidence" value="ECO:0007669"/>
    <property type="project" value="UniProtKB-UniRule"/>
</dbReference>
<feature type="binding site" evidence="15">
    <location>
        <position position="464"/>
    </location>
    <ligand>
        <name>Mg(2+)</name>
        <dbReference type="ChEBI" id="CHEBI:18420"/>
        <note>shared with alpha subunit</note>
    </ligand>
</feature>
<keyword evidence="9 15" id="KW-0067">ATP-binding</keyword>
<dbReference type="RefSeq" id="WP_039104152.1">
    <property type="nucleotide sequence ID" value="NZ_CP009056.1"/>
</dbReference>
<dbReference type="InterPro" id="IPR041616">
    <property type="entry name" value="PheRS_beta_core"/>
</dbReference>